<evidence type="ECO:0000256" key="6">
    <source>
        <dbReference type="ARBA" id="ARBA00013053"/>
    </source>
</evidence>
<evidence type="ECO:0000256" key="11">
    <source>
        <dbReference type="ARBA" id="ARBA00049229"/>
    </source>
</evidence>
<reference evidence="12 13" key="1">
    <citation type="submission" date="2019-12" db="EMBL/GenBank/DDBJ databases">
        <authorList>
            <person name="Li M."/>
        </authorList>
    </citation>
    <scope>NUCLEOTIDE SEQUENCE [LARGE SCALE GENOMIC DNA]</scope>
    <source>
        <strain evidence="12 13">GBMRC 2024</strain>
    </source>
</reference>
<name>A0A6L7G499_9RHOB</name>
<dbReference type="InterPro" id="IPR050571">
    <property type="entry name" value="Class-IV_PLP-Dep_Aminotrnsfr"/>
</dbReference>
<comment type="caution">
    <text evidence="12">The sequence shown here is derived from an EMBL/GenBank/DDBJ whole genome shotgun (WGS) entry which is preliminary data.</text>
</comment>
<dbReference type="InterPro" id="IPR043131">
    <property type="entry name" value="BCAT-like_N"/>
</dbReference>
<dbReference type="Gene3D" id="3.30.470.10">
    <property type="match status" value="1"/>
</dbReference>
<dbReference type="AlphaFoldDB" id="A0A6L7G499"/>
<dbReference type="RefSeq" id="WP_160894644.1">
    <property type="nucleotide sequence ID" value="NZ_WUMU01000013.1"/>
</dbReference>
<dbReference type="Proteomes" id="UP000477911">
    <property type="component" value="Unassembled WGS sequence"/>
</dbReference>
<keyword evidence="8" id="KW-0100">Branched-chain amino acid biosynthesis</keyword>
<evidence type="ECO:0000256" key="5">
    <source>
        <dbReference type="ARBA" id="ARBA00009320"/>
    </source>
</evidence>
<protein>
    <recommendedName>
        <fullName evidence="7">Probable branched-chain-amino-acid aminotransferase</fullName>
        <ecNumber evidence="6">2.6.1.42</ecNumber>
    </recommendedName>
</protein>
<comment type="catalytic activity">
    <reaction evidence="10">
        <text>L-isoleucine + 2-oxoglutarate = (S)-3-methyl-2-oxopentanoate + L-glutamate</text>
        <dbReference type="Rhea" id="RHEA:24801"/>
        <dbReference type="ChEBI" id="CHEBI:16810"/>
        <dbReference type="ChEBI" id="CHEBI:29985"/>
        <dbReference type="ChEBI" id="CHEBI:35146"/>
        <dbReference type="ChEBI" id="CHEBI:58045"/>
        <dbReference type="EC" id="2.6.1.42"/>
    </reaction>
</comment>
<dbReference type="GO" id="GO:0009082">
    <property type="term" value="P:branched-chain amino acid biosynthetic process"/>
    <property type="evidence" value="ECO:0007669"/>
    <property type="project" value="UniProtKB-KW"/>
</dbReference>
<organism evidence="12 13">
    <name type="scientific">Pseudooceanicola albus</name>
    <dbReference type="NCBI Taxonomy" id="2692189"/>
    <lineage>
        <taxon>Bacteria</taxon>
        <taxon>Pseudomonadati</taxon>
        <taxon>Pseudomonadota</taxon>
        <taxon>Alphaproteobacteria</taxon>
        <taxon>Rhodobacterales</taxon>
        <taxon>Paracoccaceae</taxon>
        <taxon>Pseudooceanicola</taxon>
    </lineage>
</organism>
<comment type="pathway">
    <text evidence="2">Amino-acid biosynthesis; L-isoleucine biosynthesis; L-isoleucine from 2-oxobutanoate: step 4/4.</text>
</comment>
<dbReference type="PANTHER" id="PTHR42743:SF11">
    <property type="entry name" value="AMINODEOXYCHORISMATE LYASE"/>
    <property type="match status" value="1"/>
</dbReference>
<proteinExistence type="inferred from homology"/>
<evidence type="ECO:0000256" key="10">
    <source>
        <dbReference type="ARBA" id="ARBA00048798"/>
    </source>
</evidence>
<comment type="function">
    <text evidence="1">Acts on leucine, isoleucine and valine.</text>
</comment>
<evidence type="ECO:0000256" key="8">
    <source>
        <dbReference type="ARBA" id="ARBA00023304"/>
    </source>
</evidence>
<dbReference type="InterPro" id="IPR036038">
    <property type="entry name" value="Aminotransferase-like"/>
</dbReference>
<comment type="similarity">
    <text evidence="5">Belongs to the class-IV pyridoxal-phosphate-dependent aminotransferase family.</text>
</comment>
<gene>
    <name evidence="12" type="ORF">GR170_11750</name>
</gene>
<dbReference type="Pfam" id="PF01063">
    <property type="entry name" value="Aminotran_4"/>
    <property type="match status" value="1"/>
</dbReference>
<dbReference type="SUPFAM" id="SSF56752">
    <property type="entry name" value="D-aminoacid aminotransferase-like PLP-dependent enzymes"/>
    <property type="match status" value="1"/>
</dbReference>
<evidence type="ECO:0000313" key="13">
    <source>
        <dbReference type="Proteomes" id="UP000477911"/>
    </source>
</evidence>
<dbReference type="PANTHER" id="PTHR42743">
    <property type="entry name" value="AMINO-ACID AMINOTRANSFERASE"/>
    <property type="match status" value="1"/>
</dbReference>
<accession>A0A6L7G499</accession>
<dbReference type="GO" id="GO:0004084">
    <property type="term" value="F:branched-chain-amino-acid transaminase activity"/>
    <property type="evidence" value="ECO:0007669"/>
    <property type="project" value="UniProtKB-EC"/>
</dbReference>
<dbReference type="GO" id="GO:0005829">
    <property type="term" value="C:cytosol"/>
    <property type="evidence" value="ECO:0007669"/>
    <property type="project" value="TreeGrafter"/>
</dbReference>
<sequence>MEKQTYFRGVWGGAREVSLPIGLHGLWNACSVFDGARAISGRVPDLLEHCQRLVDAAPSMLMQSPLSAERIAALALEGIARFPDTAELYITPLLFSTGEGLIPDAGATEFMLSVAEAPLPRRGLEVCTGIGITRPAPGTMQTAYKASWLYANAVPARRAAQQRGFDDAVMLAPSGQVVEFSTANLWLVRDGRLVTPPDAGSILPGITRARVLDLLRAAGLPVEEAPLYPADLEAASELFSTGNSGQIRPVTRLDARDMAPGPVYRQVHRIYWDWLQTQTVAALQARLAARA</sequence>
<evidence type="ECO:0000256" key="2">
    <source>
        <dbReference type="ARBA" id="ARBA00004824"/>
    </source>
</evidence>
<evidence type="ECO:0000313" key="12">
    <source>
        <dbReference type="EMBL" id="MXN18512.1"/>
    </source>
</evidence>
<dbReference type="InterPro" id="IPR043132">
    <property type="entry name" value="BCAT-like_C"/>
</dbReference>
<keyword evidence="8" id="KW-0028">Amino-acid biosynthesis</keyword>
<comment type="pathway">
    <text evidence="3">Amino-acid biosynthesis; L-valine biosynthesis; L-valine from pyruvate: step 4/4.</text>
</comment>
<comment type="catalytic activity">
    <reaction evidence="9">
        <text>L-valine + 2-oxoglutarate = 3-methyl-2-oxobutanoate + L-glutamate</text>
        <dbReference type="Rhea" id="RHEA:24813"/>
        <dbReference type="ChEBI" id="CHEBI:11851"/>
        <dbReference type="ChEBI" id="CHEBI:16810"/>
        <dbReference type="ChEBI" id="CHEBI:29985"/>
        <dbReference type="ChEBI" id="CHEBI:57762"/>
        <dbReference type="EC" id="2.6.1.42"/>
    </reaction>
</comment>
<keyword evidence="12" id="KW-0808">Transferase</keyword>
<comment type="pathway">
    <text evidence="4">Amino-acid biosynthesis; L-leucine biosynthesis; L-leucine from 3-methyl-2-oxobutanoate: step 4/4.</text>
</comment>
<evidence type="ECO:0000256" key="3">
    <source>
        <dbReference type="ARBA" id="ARBA00004931"/>
    </source>
</evidence>
<keyword evidence="12" id="KW-0032">Aminotransferase</keyword>
<evidence type="ECO:0000256" key="7">
    <source>
        <dbReference type="ARBA" id="ARBA00014472"/>
    </source>
</evidence>
<evidence type="ECO:0000256" key="1">
    <source>
        <dbReference type="ARBA" id="ARBA00003109"/>
    </source>
</evidence>
<evidence type="ECO:0000256" key="9">
    <source>
        <dbReference type="ARBA" id="ARBA00048212"/>
    </source>
</evidence>
<dbReference type="EMBL" id="WUMU01000013">
    <property type="protein sequence ID" value="MXN18512.1"/>
    <property type="molecule type" value="Genomic_DNA"/>
</dbReference>
<comment type="catalytic activity">
    <reaction evidence="11">
        <text>L-leucine + 2-oxoglutarate = 4-methyl-2-oxopentanoate + L-glutamate</text>
        <dbReference type="Rhea" id="RHEA:18321"/>
        <dbReference type="ChEBI" id="CHEBI:16810"/>
        <dbReference type="ChEBI" id="CHEBI:17865"/>
        <dbReference type="ChEBI" id="CHEBI:29985"/>
        <dbReference type="ChEBI" id="CHEBI:57427"/>
        <dbReference type="EC" id="2.6.1.42"/>
    </reaction>
</comment>
<dbReference type="InterPro" id="IPR001544">
    <property type="entry name" value="Aminotrans_IV"/>
</dbReference>
<dbReference type="EC" id="2.6.1.42" evidence="6"/>
<dbReference type="Gene3D" id="3.20.10.10">
    <property type="entry name" value="D-amino Acid Aminotransferase, subunit A, domain 2"/>
    <property type="match status" value="1"/>
</dbReference>
<evidence type="ECO:0000256" key="4">
    <source>
        <dbReference type="ARBA" id="ARBA00005072"/>
    </source>
</evidence>
<keyword evidence="13" id="KW-1185">Reference proteome</keyword>